<feature type="transmembrane region" description="Helical" evidence="6">
    <location>
        <begin position="15"/>
        <end position="34"/>
    </location>
</feature>
<keyword evidence="3 6" id="KW-1133">Transmembrane helix</keyword>
<dbReference type="InterPro" id="IPR006260">
    <property type="entry name" value="TonB/TolA_C"/>
</dbReference>
<sequence>MDSHISWKKAYGGSLIIHAVVFGVLMCFLAGSVAQHEEEKMYVIDLDASELTGAGSGHAGGGGGGAANLFPDKLSEAAVAERTAQVAQASSALVAHDIPAQTVSDSAASPSSYPATAPSSGGSDSTGQGSGTWTGSGDGSGTGSGYGSGSGSGVGDGVGDGQGYGEGSGSGQGSGDSGSEGTGTGAFDTDGFWSAVNANKTYPPMAVKRGLTGTVYVTVTLDAGGNCIGVSASGDGLLAKAATKAVYAACPYPNPTGSEITINVPVTFELQ</sequence>
<feature type="region of interest" description="Disordered" evidence="5">
    <location>
        <begin position="103"/>
        <end position="186"/>
    </location>
</feature>
<reference evidence="8 9" key="1">
    <citation type="submission" date="2022-06" db="EMBL/GenBank/DDBJ databases">
        <title>Isolation of gut microbiota from human fecal samples.</title>
        <authorList>
            <person name="Pamer E.G."/>
            <person name="Barat B."/>
            <person name="Waligurski E."/>
            <person name="Medina S."/>
            <person name="Paddock L."/>
            <person name="Mostad J."/>
        </authorList>
    </citation>
    <scope>NUCLEOTIDE SEQUENCE [LARGE SCALE GENOMIC DNA]</scope>
    <source>
        <strain evidence="8 9">DFI.1.1</strain>
    </source>
</reference>
<dbReference type="RefSeq" id="WP_062412732.1">
    <property type="nucleotide sequence ID" value="NZ_JAJCIO010000035.1"/>
</dbReference>
<keyword evidence="2 6" id="KW-0812">Transmembrane</keyword>
<dbReference type="InterPro" id="IPR037682">
    <property type="entry name" value="TonB_C"/>
</dbReference>
<evidence type="ECO:0000256" key="5">
    <source>
        <dbReference type="SAM" id="MobiDB-lite"/>
    </source>
</evidence>
<comment type="caution">
    <text evidence="8">The sequence shown here is derived from an EMBL/GenBank/DDBJ whole genome shotgun (WGS) entry which is preliminary data.</text>
</comment>
<evidence type="ECO:0000256" key="1">
    <source>
        <dbReference type="ARBA" id="ARBA00004167"/>
    </source>
</evidence>
<dbReference type="PROSITE" id="PS52015">
    <property type="entry name" value="TONB_CTD"/>
    <property type="match status" value="1"/>
</dbReference>
<feature type="compositionally biased region" description="Low complexity" evidence="5">
    <location>
        <begin position="104"/>
        <end position="127"/>
    </location>
</feature>
<dbReference type="Pfam" id="PF03544">
    <property type="entry name" value="TonB_C"/>
    <property type="match status" value="1"/>
</dbReference>
<dbReference type="Proteomes" id="UP001206692">
    <property type="component" value="Unassembled WGS sequence"/>
</dbReference>
<evidence type="ECO:0000256" key="2">
    <source>
        <dbReference type="ARBA" id="ARBA00022692"/>
    </source>
</evidence>
<accession>A0ABT1SUP0</accession>
<gene>
    <name evidence="8" type="ORF">NE675_11305</name>
</gene>
<keyword evidence="9" id="KW-1185">Reference proteome</keyword>
<name>A0ABT1SUP0_9FIRM</name>
<dbReference type="EMBL" id="JANGEW010000031">
    <property type="protein sequence ID" value="MCQ5343605.1"/>
    <property type="molecule type" value="Genomic_DNA"/>
</dbReference>
<feature type="compositionally biased region" description="Gly residues" evidence="5">
    <location>
        <begin position="128"/>
        <end position="184"/>
    </location>
</feature>
<protein>
    <submittedName>
        <fullName evidence="8">Energy transducer TonB</fullName>
    </submittedName>
</protein>
<dbReference type="Gene3D" id="3.30.1150.10">
    <property type="match status" value="1"/>
</dbReference>
<evidence type="ECO:0000313" key="9">
    <source>
        <dbReference type="Proteomes" id="UP001206692"/>
    </source>
</evidence>
<proteinExistence type="predicted"/>
<dbReference type="NCBIfam" id="TIGR01352">
    <property type="entry name" value="tonB_Cterm"/>
    <property type="match status" value="1"/>
</dbReference>
<evidence type="ECO:0000259" key="7">
    <source>
        <dbReference type="PROSITE" id="PS52015"/>
    </source>
</evidence>
<evidence type="ECO:0000256" key="6">
    <source>
        <dbReference type="SAM" id="Phobius"/>
    </source>
</evidence>
<evidence type="ECO:0000256" key="3">
    <source>
        <dbReference type="ARBA" id="ARBA00022989"/>
    </source>
</evidence>
<organism evidence="8 9">
    <name type="scientific">Megasphaera massiliensis</name>
    <dbReference type="NCBI Taxonomy" id="1232428"/>
    <lineage>
        <taxon>Bacteria</taxon>
        <taxon>Bacillati</taxon>
        <taxon>Bacillota</taxon>
        <taxon>Negativicutes</taxon>
        <taxon>Veillonellales</taxon>
        <taxon>Veillonellaceae</taxon>
        <taxon>Megasphaera</taxon>
    </lineage>
</organism>
<evidence type="ECO:0000256" key="4">
    <source>
        <dbReference type="ARBA" id="ARBA00023136"/>
    </source>
</evidence>
<dbReference type="SUPFAM" id="SSF74653">
    <property type="entry name" value="TolA/TonB C-terminal domain"/>
    <property type="match status" value="1"/>
</dbReference>
<comment type="subcellular location">
    <subcellularLocation>
        <location evidence="1">Membrane</location>
        <topology evidence="1">Single-pass membrane protein</topology>
    </subcellularLocation>
</comment>
<feature type="domain" description="TonB C-terminal" evidence="7">
    <location>
        <begin position="187"/>
        <end position="271"/>
    </location>
</feature>
<keyword evidence="4 6" id="KW-0472">Membrane</keyword>
<evidence type="ECO:0000313" key="8">
    <source>
        <dbReference type="EMBL" id="MCQ5343605.1"/>
    </source>
</evidence>